<reference evidence="2 3" key="1">
    <citation type="submission" date="2018-06" db="EMBL/GenBank/DDBJ databases">
        <authorList>
            <consortium name="Pathogen Informatics"/>
            <person name="Doyle S."/>
        </authorList>
    </citation>
    <scope>NUCLEOTIDE SEQUENCE [LARGE SCALE GENOMIC DNA]</scope>
    <source>
        <strain evidence="2 3">NCTC11647</strain>
    </source>
</reference>
<dbReference type="SMART" id="SM00422">
    <property type="entry name" value="HTH_MERR"/>
    <property type="match status" value="1"/>
</dbReference>
<dbReference type="SUPFAM" id="SSF53335">
    <property type="entry name" value="S-adenosyl-L-methionine-dependent methyltransferases"/>
    <property type="match status" value="1"/>
</dbReference>
<dbReference type="PRINTS" id="PR00040">
    <property type="entry name" value="HTHMERR"/>
</dbReference>
<keyword evidence="1" id="KW-0238">DNA-binding</keyword>
<dbReference type="InterPro" id="IPR000551">
    <property type="entry name" value="MerR-type_HTH_dom"/>
</dbReference>
<dbReference type="GO" id="GO:0003677">
    <property type="term" value="F:DNA binding"/>
    <property type="evidence" value="ECO:0007669"/>
    <property type="project" value="UniProtKB-KW"/>
</dbReference>
<dbReference type="OrthoDB" id="9808480at2"/>
<protein>
    <submittedName>
        <fullName evidence="2">Mercuric resistance operon regulatory protein</fullName>
    </submittedName>
</protein>
<evidence type="ECO:0000313" key="3">
    <source>
        <dbReference type="Proteomes" id="UP000251647"/>
    </source>
</evidence>
<proteinExistence type="predicted"/>
<sequence length="390" mass="44635">MYLISELATLIGVSRTTLLYYEKIGLIKGSRMSNGYRRYSEQDAQRLLLIQQLQAGGLTLKECQACLEAKLNRQVLLDRLSQLDQEIEHKTKARTLLSGLLGERSQKEWHQSLQQVAPDAHFNWLLKQGFTEKEALRLKWLSKDMNEHDVYMNDFMTVFETLERWGPGDECETRKAFSLIPSKKQAILEIGSGKGLSTLLLSELSSGNITAVDNEPMAINQLSEKVKAHNLQDRIQLVCASMTALPFAAKSFDLIWAEGCAYIMGVENALKQWKPLLQDDGILVVSDLVWLTDSPSEAHKSFWLSEYPDIQTVPTRLEQCQNLGYQVLDHFSISQQSWQNYWQPLQKRVAELLPTMPESQALKDITKEIDIYENHLGDEFGYEFFVLKIK</sequence>
<dbReference type="SUPFAM" id="SSF46955">
    <property type="entry name" value="Putative DNA-binding domain"/>
    <property type="match status" value="1"/>
</dbReference>
<dbReference type="PROSITE" id="PS50937">
    <property type="entry name" value="HTH_MERR_2"/>
    <property type="match status" value="1"/>
</dbReference>
<dbReference type="AlphaFoldDB" id="A0A2T3Q396"/>
<dbReference type="Proteomes" id="UP000251647">
    <property type="component" value="Unassembled WGS sequence"/>
</dbReference>
<gene>
    <name evidence="2" type="primary">merR1</name>
    <name evidence="2" type="ORF">NCTC11647_01062</name>
</gene>
<dbReference type="GO" id="GO:0003700">
    <property type="term" value="F:DNA-binding transcription factor activity"/>
    <property type="evidence" value="ECO:0007669"/>
    <property type="project" value="InterPro"/>
</dbReference>
<dbReference type="Gene3D" id="1.10.1660.10">
    <property type="match status" value="1"/>
</dbReference>
<dbReference type="RefSeq" id="WP_005299779.1">
    <property type="nucleotide sequence ID" value="NZ_PYOG01000051.1"/>
</dbReference>
<dbReference type="InterPro" id="IPR029063">
    <property type="entry name" value="SAM-dependent_MTases_sf"/>
</dbReference>
<dbReference type="Pfam" id="PF13411">
    <property type="entry name" value="MerR_1"/>
    <property type="match status" value="1"/>
</dbReference>
<dbReference type="CDD" id="cd02440">
    <property type="entry name" value="AdoMet_MTases"/>
    <property type="match status" value="1"/>
</dbReference>
<dbReference type="Pfam" id="PF13649">
    <property type="entry name" value="Methyltransf_25"/>
    <property type="match status" value="1"/>
</dbReference>
<name>A0A2T3Q396_PHODM</name>
<dbReference type="PANTHER" id="PTHR30204:SF97">
    <property type="entry name" value="MERR FAMILY REGULATORY PROTEIN"/>
    <property type="match status" value="1"/>
</dbReference>
<accession>A0A2T3Q396</accession>
<dbReference type="InterPro" id="IPR047057">
    <property type="entry name" value="MerR_fam"/>
</dbReference>
<evidence type="ECO:0000256" key="1">
    <source>
        <dbReference type="ARBA" id="ARBA00023125"/>
    </source>
</evidence>
<dbReference type="Gene3D" id="3.40.50.150">
    <property type="entry name" value="Vaccinia Virus protein VP39"/>
    <property type="match status" value="1"/>
</dbReference>
<dbReference type="InterPro" id="IPR009061">
    <property type="entry name" value="DNA-bd_dom_put_sf"/>
</dbReference>
<dbReference type="PANTHER" id="PTHR30204">
    <property type="entry name" value="REDOX-CYCLING DRUG-SENSING TRANSCRIPTIONAL ACTIVATOR SOXR"/>
    <property type="match status" value="1"/>
</dbReference>
<dbReference type="EMBL" id="UATL01000001">
    <property type="protein sequence ID" value="SPY27993.1"/>
    <property type="molecule type" value="Genomic_DNA"/>
</dbReference>
<evidence type="ECO:0000313" key="2">
    <source>
        <dbReference type="EMBL" id="SPY27993.1"/>
    </source>
</evidence>
<organism evidence="2 3">
    <name type="scientific">Photobacterium damselae</name>
    <dbReference type="NCBI Taxonomy" id="38293"/>
    <lineage>
        <taxon>Bacteria</taxon>
        <taxon>Pseudomonadati</taxon>
        <taxon>Pseudomonadota</taxon>
        <taxon>Gammaproteobacteria</taxon>
        <taxon>Vibrionales</taxon>
        <taxon>Vibrionaceae</taxon>
        <taxon>Photobacterium</taxon>
    </lineage>
</organism>
<dbReference type="InterPro" id="IPR041698">
    <property type="entry name" value="Methyltransf_25"/>
</dbReference>